<gene>
    <name evidence="1" type="ORF">NEISUBOT_04251</name>
</gene>
<dbReference type="AlphaFoldDB" id="A0A9W5IQX5"/>
<evidence type="ECO:0000313" key="1">
    <source>
        <dbReference type="EMBL" id="EFC52152.1"/>
    </source>
</evidence>
<sequence length="48" mass="5748">MIAFFQTALNPNYRKIKKIFSDLKISQCHHLNKQSNRTATYLTETLRY</sequence>
<dbReference type="Proteomes" id="UP000004621">
    <property type="component" value="Unassembled WGS sequence"/>
</dbReference>
<organism evidence="1 2">
    <name type="scientific">Neisseria subflava NJ9703</name>
    <dbReference type="NCBI Taxonomy" id="546268"/>
    <lineage>
        <taxon>Bacteria</taxon>
        <taxon>Pseudomonadati</taxon>
        <taxon>Pseudomonadota</taxon>
        <taxon>Betaproteobacteria</taxon>
        <taxon>Neisseriales</taxon>
        <taxon>Neisseriaceae</taxon>
        <taxon>Neisseria</taxon>
    </lineage>
</organism>
<comment type="caution">
    <text evidence="1">The sequence shown here is derived from an EMBL/GenBank/DDBJ whole genome shotgun (WGS) entry which is preliminary data.</text>
</comment>
<proteinExistence type="predicted"/>
<dbReference type="EMBL" id="ACEO02000005">
    <property type="protein sequence ID" value="EFC52152.1"/>
    <property type="molecule type" value="Genomic_DNA"/>
</dbReference>
<evidence type="ECO:0000313" key="2">
    <source>
        <dbReference type="Proteomes" id="UP000004621"/>
    </source>
</evidence>
<reference evidence="1 2" key="1">
    <citation type="submission" date="2010-01" db="EMBL/GenBank/DDBJ databases">
        <authorList>
            <person name="Weinstock G."/>
            <person name="Sodergren E."/>
            <person name="Clifton S."/>
            <person name="Fulton L."/>
            <person name="Fulton B."/>
            <person name="Courtney L."/>
            <person name="Fronick C."/>
            <person name="Harrison M."/>
            <person name="Strong C."/>
            <person name="Farmer C."/>
            <person name="Delahaunty K."/>
            <person name="Markovic C."/>
            <person name="Hall O."/>
            <person name="Minx P."/>
            <person name="Tomlinson C."/>
            <person name="Mitreva M."/>
            <person name="Nelson J."/>
            <person name="Hou S."/>
            <person name="Wollam A."/>
            <person name="Pepin K.H."/>
            <person name="Johnson M."/>
            <person name="Bhonagiri V."/>
            <person name="Nash W.E."/>
            <person name="Warren W."/>
            <person name="Chinwalla A."/>
            <person name="Mardis E.R."/>
            <person name="Wilson R.K."/>
        </authorList>
    </citation>
    <scope>NUCLEOTIDE SEQUENCE [LARGE SCALE GENOMIC DNA]</scope>
    <source>
        <strain evidence="1 2">NJ9703</strain>
    </source>
</reference>
<protein>
    <submittedName>
        <fullName evidence="1">Uncharacterized protein</fullName>
    </submittedName>
</protein>
<name>A0A9W5IQX5_NEISU</name>
<accession>A0A9W5IQX5</accession>